<keyword evidence="2" id="KW-1133">Transmembrane helix</keyword>
<dbReference type="InParanoid" id="A0A2P6MPX6"/>
<sequence>MHVINSWVRSNDTRLDIKEETHRESEEPETQTNQKREEKEKKEDDDDDRKEENGAKYISVGQHLKPSYFFSTLYKRTMAEPIPHNRYPHLPDPQFDTWQESVLGGLGAFLTLLLLAGASTQMPENPLLAASFGASVVLIFAAPQAAPSQPYQSMVGQLIGIVVAITVRTIFQFHVDWVAGPLSAGITIFVQMKLGAVHPPGGATALVFATTTQPLRWHGYIAIFLPIMCGNLIILAIGMFFNNVQRYRSYPNTWWPLDQIQKMPDRWNAAITRL</sequence>
<feature type="transmembrane region" description="Helical" evidence="2">
    <location>
        <begin position="151"/>
        <end position="171"/>
    </location>
</feature>
<evidence type="ECO:0000313" key="4">
    <source>
        <dbReference type="EMBL" id="PRP73754.1"/>
    </source>
</evidence>
<keyword evidence="5" id="KW-1185">Reference proteome</keyword>
<comment type="caution">
    <text evidence="4">The sequence shown here is derived from an EMBL/GenBank/DDBJ whole genome shotgun (WGS) entry which is preliminary data.</text>
</comment>
<dbReference type="PANTHER" id="PTHR33741">
    <property type="entry name" value="TRANSMEMBRANE PROTEIN DDB_G0269096-RELATED"/>
    <property type="match status" value="1"/>
</dbReference>
<feature type="compositionally biased region" description="Basic and acidic residues" evidence="1">
    <location>
        <begin position="11"/>
        <end position="25"/>
    </location>
</feature>
<feature type="transmembrane region" description="Helical" evidence="2">
    <location>
        <begin position="127"/>
        <end position="145"/>
    </location>
</feature>
<feature type="domain" description="HPP transmembrane region" evidence="3">
    <location>
        <begin position="97"/>
        <end position="251"/>
    </location>
</feature>
<dbReference type="Pfam" id="PF04982">
    <property type="entry name" value="TM_HPP"/>
    <property type="match status" value="1"/>
</dbReference>
<accession>A0A2P6MPX6</accession>
<dbReference type="Proteomes" id="UP000241769">
    <property type="component" value="Unassembled WGS sequence"/>
</dbReference>
<feature type="transmembrane region" description="Helical" evidence="2">
    <location>
        <begin position="101"/>
        <end position="120"/>
    </location>
</feature>
<feature type="transmembrane region" description="Helical" evidence="2">
    <location>
        <begin position="217"/>
        <end position="241"/>
    </location>
</feature>
<gene>
    <name evidence="4" type="ORF">PROFUN_16640</name>
</gene>
<dbReference type="AlphaFoldDB" id="A0A2P6MPX6"/>
<dbReference type="InterPro" id="IPR007065">
    <property type="entry name" value="HPP"/>
</dbReference>
<proteinExistence type="predicted"/>
<evidence type="ECO:0000256" key="2">
    <source>
        <dbReference type="SAM" id="Phobius"/>
    </source>
</evidence>
<protein>
    <recommendedName>
        <fullName evidence="3">HPP transmembrane region domain-containing protein</fullName>
    </recommendedName>
</protein>
<organism evidence="4 5">
    <name type="scientific">Planoprotostelium fungivorum</name>
    <dbReference type="NCBI Taxonomy" id="1890364"/>
    <lineage>
        <taxon>Eukaryota</taxon>
        <taxon>Amoebozoa</taxon>
        <taxon>Evosea</taxon>
        <taxon>Variosea</taxon>
        <taxon>Cavosteliida</taxon>
        <taxon>Cavosteliaceae</taxon>
        <taxon>Planoprotostelium</taxon>
    </lineage>
</organism>
<reference evidence="4 5" key="1">
    <citation type="journal article" date="2018" name="Genome Biol. Evol.">
        <title>Multiple Roots of Fruiting Body Formation in Amoebozoa.</title>
        <authorList>
            <person name="Hillmann F."/>
            <person name="Forbes G."/>
            <person name="Novohradska S."/>
            <person name="Ferling I."/>
            <person name="Riege K."/>
            <person name="Groth M."/>
            <person name="Westermann M."/>
            <person name="Marz M."/>
            <person name="Spaller T."/>
            <person name="Winckler T."/>
            <person name="Schaap P."/>
            <person name="Glockner G."/>
        </authorList>
    </citation>
    <scope>NUCLEOTIDE SEQUENCE [LARGE SCALE GENOMIC DNA]</scope>
    <source>
        <strain evidence="4 5">Jena</strain>
    </source>
</reference>
<feature type="region of interest" description="Disordered" evidence="1">
    <location>
        <begin position="1"/>
        <end position="57"/>
    </location>
</feature>
<keyword evidence="2" id="KW-0812">Transmembrane</keyword>
<keyword evidence="2" id="KW-0472">Membrane</keyword>
<name>A0A2P6MPX6_9EUKA</name>
<evidence type="ECO:0000313" key="5">
    <source>
        <dbReference type="Proteomes" id="UP000241769"/>
    </source>
</evidence>
<dbReference type="STRING" id="1890364.A0A2P6MPX6"/>
<dbReference type="OrthoDB" id="2016548at2759"/>
<evidence type="ECO:0000259" key="3">
    <source>
        <dbReference type="Pfam" id="PF04982"/>
    </source>
</evidence>
<dbReference type="EMBL" id="MDYQ01000553">
    <property type="protein sequence ID" value="PRP73754.1"/>
    <property type="molecule type" value="Genomic_DNA"/>
</dbReference>
<dbReference type="InterPro" id="IPR058581">
    <property type="entry name" value="TM_HPP"/>
</dbReference>
<evidence type="ECO:0000256" key="1">
    <source>
        <dbReference type="SAM" id="MobiDB-lite"/>
    </source>
</evidence>
<dbReference type="PANTHER" id="PTHR33741:SF5">
    <property type="entry name" value="TRANSMEMBRANE PROTEIN DDB_G0269096-RELATED"/>
    <property type="match status" value="1"/>
</dbReference>
<feature type="transmembrane region" description="Helical" evidence="2">
    <location>
        <begin position="178"/>
        <end position="197"/>
    </location>
</feature>